<dbReference type="PANTHER" id="PTHR22899:SF0">
    <property type="entry name" value="F-BOX ASSOCIATED DOMAIN-CONTAINING PROTEIN-RELATED"/>
    <property type="match status" value="1"/>
</dbReference>
<evidence type="ECO:0000313" key="3">
    <source>
        <dbReference type="Proteomes" id="UP000230233"/>
    </source>
</evidence>
<evidence type="ECO:0000313" key="2">
    <source>
        <dbReference type="EMBL" id="PIC51992.1"/>
    </source>
</evidence>
<dbReference type="PANTHER" id="PTHR22899">
    <property type="entry name" value="CYCLIN-RELATED F-BOX FAMILY"/>
    <property type="match status" value="1"/>
</dbReference>
<sequence>MTSAFYKDWLKSLNAEEQKKFAGILQKSPDEIQKILKKQFLGKFKMRCTITQDHLNITLESDNKPSRQITVRSRIRPVNEYVSACVKIFKISNCELHLHDTFKTYKDVMEILKDCKVSNVTAWETRKEKTNPETFLDLFGNVPEVSIQNLNWVGGVIHRPKAVPFEFKKLYVANGTWVSIKHLTETLIDCEEVLLRECVLSNLEARSFLKRWIVGSRMRKIFIGYSRFNLKTIMKNLPATPFIGTICVDYKDYKMSEGQCYIIQQNNGRRAAVFQNDDKYFLGLSTKFKSRAY</sequence>
<dbReference type="Proteomes" id="UP000230233">
    <property type="component" value="Chromosome I"/>
</dbReference>
<gene>
    <name evidence="2" type="primary">Cnig_chr_I.g228</name>
    <name evidence="2" type="ORF">B9Z55_000228</name>
</gene>
<comment type="caution">
    <text evidence="2">The sequence shown here is derived from an EMBL/GenBank/DDBJ whole genome shotgun (WGS) entry which is preliminary data.</text>
</comment>
<dbReference type="EMBL" id="PDUG01000001">
    <property type="protein sequence ID" value="PIC51992.1"/>
    <property type="molecule type" value="Genomic_DNA"/>
</dbReference>
<evidence type="ECO:0000259" key="1">
    <source>
        <dbReference type="Pfam" id="PF07735"/>
    </source>
</evidence>
<accession>A0A2G5VJR6</accession>
<proteinExistence type="predicted"/>
<keyword evidence="3" id="KW-1185">Reference proteome</keyword>
<reference evidence="3" key="1">
    <citation type="submission" date="2017-10" db="EMBL/GenBank/DDBJ databases">
        <title>Rapid genome shrinkage in a self-fertile nematode reveals novel sperm competition proteins.</title>
        <authorList>
            <person name="Yin D."/>
            <person name="Schwarz E.M."/>
            <person name="Thomas C.G."/>
            <person name="Felde R.L."/>
            <person name="Korf I.F."/>
            <person name="Cutter A.D."/>
            <person name="Schartner C.M."/>
            <person name="Ralston E.J."/>
            <person name="Meyer B.J."/>
            <person name="Haag E.S."/>
        </authorList>
    </citation>
    <scope>NUCLEOTIDE SEQUENCE [LARGE SCALE GENOMIC DNA]</scope>
    <source>
        <strain evidence="3">JU1422</strain>
    </source>
</reference>
<dbReference type="Pfam" id="PF07735">
    <property type="entry name" value="FBA_2"/>
    <property type="match status" value="1"/>
</dbReference>
<protein>
    <recommendedName>
        <fullName evidence="1">Sdz-33 F-box domain-containing protein</fullName>
    </recommendedName>
</protein>
<name>A0A2G5VJR6_9PELO</name>
<dbReference type="InterPro" id="IPR012885">
    <property type="entry name" value="F-box_Sdz-33"/>
</dbReference>
<feature type="domain" description="Sdz-33 F-box" evidence="1">
    <location>
        <begin position="164"/>
        <end position="216"/>
    </location>
</feature>
<dbReference type="AlphaFoldDB" id="A0A2G5VJR6"/>
<organism evidence="2 3">
    <name type="scientific">Caenorhabditis nigoni</name>
    <dbReference type="NCBI Taxonomy" id="1611254"/>
    <lineage>
        <taxon>Eukaryota</taxon>
        <taxon>Metazoa</taxon>
        <taxon>Ecdysozoa</taxon>
        <taxon>Nematoda</taxon>
        <taxon>Chromadorea</taxon>
        <taxon>Rhabditida</taxon>
        <taxon>Rhabditina</taxon>
        <taxon>Rhabditomorpha</taxon>
        <taxon>Rhabditoidea</taxon>
        <taxon>Rhabditidae</taxon>
        <taxon>Peloderinae</taxon>
        <taxon>Caenorhabditis</taxon>
    </lineage>
</organism>
<dbReference type="InterPro" id="IPR053222">
    <property type="entry name" value="Zygotic_Embryogenesis-Asso"/>
</dbReference>